<dbReference type="STRING" id="1127673.GLIP_2401"/>
<name>K6YA15_9ALTE</name>
<comment type="caution">
    <text evidence="4">The sequence shown here is derived from an EMBL/GenBank/DDBJ whole genome shotgun (WGS) entry which is preliminary data.</text>
</comment>
<proteinExistence type="predicted"/>
<dbReference type="EC" id="1.7.1.4" evidence="4"/>
<reference evidence="4 5" key="1">
    <citation type="journal article" date="2017" name="Antonie Van Leeuwenhoek">
        <title>Rhizobium rhizosphaerae sp. nov., a novel species isolated from rice rhizosphere.</title>
        <authorList>
            <person name="Zhao J.J."/>
            <person name="Zhang J."/>
            <person name="Zhang R.J."/>
            <person name="Zhang C.W."/>
            <person name="Yin H.Q."/>
            <person name="Zhang X.X."/>
        </authorList>
    </citation>
    <scope>NUCLEOTIDE SEQUENCE [LARGE SCALE GENOMIC DNA]</scope>
    <source>
        <strain evidence="4 5">E3</strain>
    </source>
</reference>
<dbReference type="EMBL" id="BAEN01000046">
    <property type="protein sequence ID" value="GAC15027.1"/>
    <property type="molecule type" value="Genomic_DNA"/>
</dbReference>
<evidence type="ECO:0000259" key="3">
    <source>
        <dbReference type="Pfam" id="PF13806"/>
    </source>
</evidence>
<accession>K6YA15</accession>
<dbReference type="CDD" id="cd03529">
    <property type="entry name" value="Rieske_NirD"/>
    <property type="match status" value="1"/>
</dbReference>
<dbReference type="AlphaFoldDB" id="K6YA15"/>
<dbReference type="Proteomes" id="UP000006334">
    <property type="component" value="Unassembled WGS sequence"/>
</dbReference>
<dbReference type="PANTHER" id="PTHR40562:SF1">
    <property type="entry name" value="NITRITE REDUCTASE (NADH) SMALL SUBUNIT"/>
    <property type="match status" value="1"/>
</dbReference>
<keyword evidence="1 4" id="KW-0560">Oxidoreductase</keyword>
<evidence type="ECO:0000256" key="1">
    <source>
        <dbReference type="ARBA" id="ARBA00023002"/>
    </source>
</evidence>
<dbReference type="Pfam" id="PF13806">
    <property type="entry name" value="Rieske_2"/>
    <property type="match status" value="1"/>
</dbReference>
<evidence type="ECO:0000313" key="4">
    <source>
        <dbReference type="EMBL" id="GAC15027.1"/>
    </source>
</evidence>
<dbReference type="InterPro" id="IPR036922">
    <property type="entry name" value="Rieske_2Fe-2S_sf"/>
</dbReference>
<dbReference type="GO" id="GO:0042128">
    <property type="term" value="P:nitrate assimilation"/>
    <property type="evidence" value="ECO:0007669"/>
    <property type="project" value="UniProtKB-KW"/>
</dbReference>
<protein>
    <submittedName>
        <fullName evidence="4">Nitrite reductase (NAD(P)H) small subunit</fullName>
        <ecNumber evidence="4">1.7.1.4</ecNumber>
    </submittedName>
</protein>
<dbReference type="NCBIfam" id="TIGR02378">
    <property type="entry name" value="nirD_assim_sml"/>
    <property type="match status" value="1"/>
</dbReference>
<evidence type="ECO:0000313" key="5">
    <source>
        <dbReference type="Proteomes" id="UP000006334"/>
    </source>
</evidence>
<feature type="domain" description="Rieske-like [2Fe-2S]" evidence="3">
    <location>
        <begin position="4"/>
        <end position="110"/>
    </location>
</feature>
<dbReference type="SUPFAM" id="SSF50022">
    <property type="entry name" value="ISP domain"/>
    <property type="match status" value="1"/>
</dbReference>
<keyword evidence="5" id="KW-1185">Reference proteome</keyword>
<dbReference type="GO" id="GO:0008942">
    <property type="term" value="F:nitrite reductase [NAD(P)H] activity"/>
    <property type="evidence" value="ECO:0007669"/>
    <property type="project" value="UniProtKB-EC"/>
</dbReference>
<gene>
    <name evidence="4" type="primary">nirD</name>
    <name evidence="4" type="ORF">GLIP_2401</name>
</gene>
<dbReference type="PANTHER" id="PTHR40562">
    <property type="match status" value="1"/>
</dbReference>
<dbReference type="eggNOG" id="COG2146">
    <property type="taxonomic scope" value="Bacteria"/>
</dbReference>
<sequence length="113" mass="12621">MSENWINVCTSSDLVDNSGICALVNDEQIALFKICQGEEQFIYAVSNWDPIGKANVLYRGLVGSIMDEHFVASPLYKQRFKLSSGECVDDDSVKITVYPARITDQQVQLQIVS</sequence>
<dbReference type="InterPro" id="IPR017881">
    <property type="entry name" value="NirD"/>
</dbReference>
<dbReference type="GO" id="GO:0051537">
    <property type="term" value="F:2 iron, 2 sulfur cluster binding"/>
    <property type="evidence" value="ECO:0007669"/>
    <property type="project" value="InterPro"/>
</dbReference>
<dbReference type="InterPro" id="IPR012748">
    <property type="entry name" value="Rieske-like_NirD"/>
</dbReference>
<dbReference type="PROSITE" id="PS51300">
    <property type="entry name" value="NIRD"/>
    <property type="match status" value="1"/>
</dbReference>
<evidence type="ECO:0000256" key="2">
    <source>
        <dbReference type="ARBA" id="ARBA00023063"/>
    </source>
</evidence>
<organism evidence="4 5">
    <name type="scientific">Aliiglaciecola lipolytica E3</name>
    <dbReference type="NCBI Taxonomy" id="1127673"/>
    <lineage>
        <taxon>Bacteria</taxon>
        <taxon>Pseudomonadati</taxon>
        <taxon>Pseudomonadota</taxon>
        <taxon>Gammaproteobacteria</taxon>
        <taxon>Alteromonadales</taxon>
        <taxon>Alteromonadaceae</taxon>
        <taxon>Aliiglaciecola</taxon>
    </lineage>
</organism>
<keyword evidence="2" id="KW-0534">Nitrate assimilation</keyword>
<dbReference type="Gene3D" id="2.102.10.10">
    <property type="entry name" value="Rieske [2Fe-2S] iron-sulphur domain"/>
    <property type="match status" value="1"/>
</dbReference>